<name>A0AAV9AKV6_ACOGR</name>
<evidence type="ECO:0000256" key="4">
    <source>
        <dbReference type="ARBA" id="ARBA00022729"/>
    </source>
</evidence>
<evidence type="ECO:0000256" key="7">
    <source>
        <dbReference type="ARBA" id="ARBA00023136"/>
    </source>
</evidence>
<keyword evidence="2" id="KW-0433">Leucine-rich repeat</keyword>
<reference evidence="9" key="1">
    <citation type="journal article" date="2023" name="Nat. Commun.">
        <title>Diploid and tetraploid genomes of Acorus and the evolution of monocots.</title>
        <authorList>
            <person name="Ma L."/>
            <person name="Liu K.W."/>
            <person name="Li Z."/>
            <person name="Hsiao Y.Y."/>
            <person name="Qi Y."/>
            <person name="Fu T."/>
            <person name="Tang G.D."/>
            <person name="Zhang D."/>
            <person name="Sun W.H."/>
            <person name="Liu D.K."/>
            <person name="Li Y."/>
            <person name="Chen G.Z."/>
            <person name="Liu X.D."/>
            <person name="Liao X.Y."/>
            <person name="Jiang Y.T."/>
            <person name="Yu X."/>
            <person name="Hao Y."/>
            <person name="Huang J."/>
            <person name="Zhao X.W."/>
            <person name="Ke S."/>
            <person name="Chen Y.Y."/>
            <person name="Wu W.L."/>
            <person name="Hsu J.L."/>
            <person name="Lin Y.F."/>
            <person name="Huang M.D."/>
            <person name="Li C.Y."/>
            <person name="Huang L."/>
            <person name="Wang Z.W."/>
            <person name="Zhao X."/>
            <person name="Zhong W.Y."/>
            <person name="Peng D.H."/>
            <person name="Ahmad S."/>
            <person name="Lan S."/>
            <person name="Zhang J.S."/>
            <person name="Tsai W.C."/>
            <person name="Van de Peer Y."/>
            <person name="Liu Z.J."/>
        </authorList>
    </citation>
    <scope>NUCLEOTIDE SEQUENCE</scope>
    <source>
        <strain evidence="9">SCP</strain>
    </source>
</reference>
<evidence type="ECO:0000256" key="8">
    <source>
        <dbReference type="SAM" id="Phobius"/>
    </source>
</evidence>
<dbReference type="AlphaFoldDB" id="A0AAV9AKV6"/>
<dbReference type="PANTHER" id="PTHR45631:SF202">
    <property type="entry name" value="SENESCENCE-INDUCED RECEPTOR-LIKE SERINE_THREONINE-PROTEIN KINASE"/>
    <property type="match status" value="1"/>
</dbReference>
<evidence type="ECO:0000256" key="2">
    <source>
        <dbReference type="ARBA" id="ARBA00022614"/>
    </source>
</evidence>
<evidence type="ECO:0000313" key="9">
    <source>
        <dbReference type="EMBL" id="KAK1264652.1"/>
    </source>
</evidence>
<keyword evidence="10" id="KW-1185">Reference proteome</keyword>
<comment type="subcellular location">
    <subcellularLocation>
        <location evidence="1">Membrane</location>
        <topology evidence="1">Single-pass membrane protein</topology>
    </subcellularLocation>
</comment>
<evidence type="ECO:0000256" key="6">
    <source>
        <dbReference type="ARBA" id="ARBA00022989"/>
    </source>
</evidence>
<keyword evidence="3 8" id="KW-0812">Transmembrane</keyword>
<evidence type="ECO:0000256" key="3">
    <source>
        <dbReference type="ARBA" id="ARBA00022692"/>
    </source>
</evidence>
<dbReference type="Proteomes" id="UP001179952">
    <property type="component" value="Unassembled WGS sequence"/>
</dbReference>
<proteinExistence type="predicted"/>
<dbReference type="Pfam" id="PF13855">
    <property type="entry name" value="LRR_8"/>
    <property type="match status" value="1"/>
</dbReference>
<protein>
    <submittedName>
        <fullName evidence="9">LRR receptor-like serine/threonine-protein kinase</fullName>
    </submittedName>
</protein>
<keyword evidence="4" id="KW-0732">Signal</keyword>
<dbReference type="PRINTS" id="PR00019">
    <property type="entry name" value="LEURICHRPT"/>
</dbReference>
<evidence type="ECO:0000313" key="10">
    <source>
        <dbReference type="Proteomes" id="UP001179952"/>
    </source>
</evidence>
<keyword evidence="9" id="KW-0808">Transferase</keyword>
<dbReference type="GO" id="GO:0016020">
    <property type="term" value="C:membrane"/>
    <property type="evidence" value="ECO:0007669"/>
    <property type="project" value="UniProtKB-SubCell"/>
</dbReference>
<dbReference type="Gene3D" id="3.80.10.10">
    <property type="entry name" value="Ribonuclease Inhibitor"/>
    <property type="match status" value="1"/>
</dbReference>
<dbReference type="SUPFAM" id="SSF52058">
    <property type="entry name" value="L domain-like"/>
    <property type="match status" value="1"/>
</dbReference>
<evidence type="ECO:0000256" key="1">
    <source>
        <dbReference type="ARBA" id="ARBA00004167"/>
    </source>
</evidence>
<dbReference type="InterPro" id="IPR001611">
    <property type="entry name" value="Leu-rich_rpt"/>
</dbReference>
<reference evidence="9" key="2">
    <citation type="submission" date="2023-06" db="EMBL/GenBank/DDBJ databases">
        <authorList>
            <person name="Ma L."/>
            <person name="Liu K.-W."/>
            <person name="Li Z."/>
            <person name="Hsiao Y.-Y."/>
            <person name="Qi Y."/>
            <person name="Fu T."/>
            <person name="Tang G."/>
            <person name="Zhang D."/>
            <person name="Sun W.-H."/>
            <person name="Liu D.-K."/>
            <person name="Li Y."/>
            <person name="Chen G.-Z."/>
            <person name="Liu X.-D."/>
            <person name="Liao X.-Y."/>
            <person name="Jiang Y.-T."/>
            <person name="Yu X."/>
            <person name="Hao Y."/>
            <person name="Huang J."/>
            <person name="Zhao X.-W."/>
            <person name="Ke S."/>
            <person name="Chen Y.-Y."/>
            <person name="Wu W.-L."/>
            <person name="Hsu J.-L."/>
            <person name="Lin Y.-F."/>
            <person name="Huang M.-D."/>
            <person name="Li C.-Y."/>
            <person name="Huang L."/>
            <person name="Wang Z.-W."/>
            <person name="Zhao X."/>
            <person name="Zhong W.-Y."/>
            <person name="Peng D.-H."/>
            <person name="Ahmad S."/>
            <person name="Lan S."/>
            <person name="Zhang J.-S."/>
            <person name="Tsai W.-C."/>
            <person name="Van De Peer Y."/>
            <person name="Liu Z.-J."/>
        </authorList>
    </citation>
    <scope>NUCLEOTIDE SEQUENCE</scope>
    <source>
        <strain evidence="9">SCP</strain>
        <tissue evidence="9">Leaves</tissue>
    </source>
</reference>
<evidence type="ECO:0000256" key="5">
    <source>
        <dbReference type="ARBA" id="ARBA00022737"/>
    </source>
</evidence>
<keyword evidence="7 8" id="KW-0472">Membrane</keyword>
<sequence length="166" mass="18078">MGDPCLPNAYSWSGLACSRDNLPRIISLNLSSSRLNGKISASFADLKLIQSLDLSDNKLTGNIPDFLAQLPSLTLLNLVNNSLSGSIPLLLLQREKNQSLSLSVVGNPELCKLEPCQKHSKPLWIIAVAVVIATAFFLLVMWKLLCSRRKQQGLTEVSGPSHQGEI</sequence>
<keyword evidence="9" id="KW-0675">Receptor</keyword>
<dbReference type="FunFam" id="3.80.10.10:FF:000129">
    <property type="entry name" value="Leucine-rich repeat receptor-like kinase"/>
    <property type="match status" value="1"/>
</dbReference>
<keyword evidence="5" id="KW-0677">Repeat</keyword>
<accession>A0AAV9AKV6</accession>
<feature type="transmembrane region" description="Helical" evidence="8">
    <location>
        <begin position="123"/>
        <end position="142"/>
    </location>
</feature>
<dbReference type="PANTHER" id="PTHR45631">
    <property type="entry name" value="OS07G0107800 PROTEIN-RELATED"/>
    <property type="match status" value="1"/>
</dbReference>
<gene>
    <name evidence="9" type="ORF">QJS04_geneDACA018170</name>
</gene>
<dbReference type="EMBL" id="JAUJYN010000008">
    <property type="protein sequence ID" value="KAK1264652.1"/>
    <property type="molecule type" value="Genomic_DNA"/>
</dbReference>
<comment type="caution">
    <text evidence="9">The sequence shown here is derived from an EMBL/GenBank/DDBJ whole genome shotgun (WGS) entry which is preliminary data.</text>
</comment>
<keyword evidence="9" id="KW-0418">Kinase</keyword>
<organism evidence="9 10">
    <name type="scientific">Acorus gramineus</name>
    <name type="common">Dwarf sweet flag</name>
    <dbReference type="NCBI Taxonomy" id="55184"/>
    <lineage>
        <taxon>Eukaryota</taxon>
        <taxon>Viridiplantae</taxon>
        <taxon>Streptophyta</taxon>
        <taxon>Embryophyta</taxon>
        <taxon>Tracheophyta</taxon>
        <taxon>Spermatophyta</taxon>
        <taxon>Magnoliopsida</taxon>
        <taxon>Liliopsida</taxon>
        <taxon>Acoraceae</taxon>
        <taxon>Acorus</taxon>
    </lineage>
</organism>
<keyword evidence="6 8" id="KW-1133">Transmembrane helix</keyword>
<dbReference type="InterPro" id="IPR032675">
    <property type="entry name" value="LRR_dom_sf"/>
</dbReference>
<dbReference type="GO" id="GO:0016301">
    <property type="term" value="F:kinase activity"/>
    <property type="evidence" value="ECO:0007669"/>
    <property type="project" value="UniProtKB-KW"/>
</dbReference>